<sequence>MSLRLRQISRRRWVWMIVCVAAALAALRQLMQPLWNDPVITLRIGETYEYIEAHSTAPFSVWDRGSKTVSGGIPKTDARLRFVDPQYGFETPLARFFTVTFVNNLTVSIRMSPQIEPLLIEDAMKVVTDLQSQWCAKGWKPMGTQGDPTITDTPEWRAYVRQGVLSGRSFWQAGDKYQAMLILGRFRDSRHLDQERYLITLAVAKPWIPFDEIEDRRLESHHFLPPLPEKGAIPCPSQPS</sequence>
<accession>A0A5E7NDD1</accession>
<dbReference type="EMBL" id="CABVIC010000006">
    <property type="protein sequence ID" value="VVP35185.1"/>
    <property type="molecule type" value="Genomic_DNA"/>
</dbReference>
<organism evidence="1 2">
    <name type="scientific">Pseudomonas fluorescens</name>
    <dbReference type="NCBI Taxonomy" id="294"/>
    <lineage>
        <taxon>Bacteria</taxon>
        <taxon>Pseudomonadati</taxon>
        <taxon>Pseudomonadota</taxon>
        <taxon>Gammaproteobacteria</taxon>
        <taxon>Pseudomonadales</taxon>
        <taxon>Pseudomonadaceae</taxon>
        <taxon>Pseudomonas</taxon>
    </lineage>
</organism>
<evidence type="ECO:0000313" key="1">
    <source>
        <dbReference type="EMBL" id="VVP35185.1"/>
    </source>
</evidence>
<proteinExistence type="predicted"/>
<dbReference type="AlphaFoldDB" id="A0A5E7NDD1"/>
<name>A0A5E7NDD1_PSEFL</name>
<protein>
    <submittedName>
        <fullName evidence="1">Uncharacterized protein</fullName>
    </submittedName>
</protein>
<reference evidence="1 2" key="1">
    <citation type="submission" date="2019-09" db="EMBL/GenBank/DDBJ databases">
        <authorList>
            <person name="Chandra G."/>
            <person name="Truman W A."/>
        </authorList>
    </citation>
    <scope>NUCLEOTIDE SEQUENCE [LARGE SCALE GENOMIC DNA]</scope>
    <source>
        <strain evidence="1">PS847</strain>
    </source>
</reference>
<dbReference type="Proteomes" id="UP000326067">
    <property type="component" value="Unassembled WGS sequence"/>
</dbReference>
<gene>
    <name evidence="1" type="ORF">PS847_04552</name>
</gene>
<dbReference type="RefSeq" id="WP_191637006.1">
    <property type="nucleotide sequence ID" value="NZ_CABVIC010000006.1"/>
</dbReference>
<evidence type="ECO:0000313" key="2">
    <source>
        <dbReference type="Proteomes" id="UP000326067"/>
    </source>
</evidence>